<protein>
    <submittedName>
        <fullName evidence="3">Uncharacterized protein</fullName>
    </submittedName>
</protein>
<dbReference type="OrthoDB" id="6358750at2"/>
<proteinExistence type="predicted"/>
<dbReference type="AlphaFoldDB" id="A0A4P7XIV8"/>
<evidence type="ECO:0000313" key="4">
    <source>
        <dbReference type="Proteomes" id="UP000298049"/>
    </source>
</evidence>
<gene>
    <name evidence="3" type="ORF">soil367_14285</name>
</gene>
<sequence length="391" mass="41805">MVYTKASFYTIALTGMLTIVVPGANAEMESLEDQELRAVTGGSALQYSATDISYNLSQLTGIDYSSGSRTETRTVTERVDATVHRLQINGSGEIHAYAEEFTLGDYGGSNNSIYKTADGQGIPDNALRNFGFGNSAEDPFRFEDPYIEVQKQRHADGSESIRGVRIGFGKANGHTPLTIDSTTGYISTLSLMPELEGFVKAQVYGTGTKDTFVSLLGEIPDGSGNYPQTGPGQNTSGALAPPDLISNMLNSLIPGTDTLGLSHLTGLLGDITESNIATQGPGGKELNLEHVRSLDFKNVDNFYISMNQGGGNSMVNADGSVNGAMWSQHLKGVIPESRPDLPGWNMVMPFNDPNNVTAGYVEAHTDMVPALSQILLGIGDDNPRQSYQPVF</sequence>
<dbReference type="EMBL" id="CP031093">
    <property type="protein sequence ID" value="QCF27006.1"/>
    <property type="molecule type" value="Genomic_DNA"/>
</dbReference>
<name>A0A4P7XIV8_9ALTE</name>
<feature type="compositionally biased region" description="Polar residues" evidence="1">
    <location>
        <begin position="225"/>
        <end position="237"/>
    </location>
</feature>
<keyword evidence="2" id="KW-0732">Signal</keyword>
<evidence type="ECO:0000313" key="3">
    <source>
        <dbReference type="EMBL" id="QCF27006.1"/>
    </source>
</evidence>
<dbReference type="KEGG" id="hmi:soil367_14285"/>
<feature type="region of interest" description="Disordered" evidence="1">
    <location>
        <begin position="222"/>
        <end position="241"/>
    </location>
</feature>
<dbReference type="RefSeq" id="WP_136549712.1">
    <property type="nucleotide sequence ID" value="NZ_CP031093.1"/>
</dbReference>
<feature type="signal peptide" evidence="2">
    <location>
        <begin position="1"/>
        <end position="26"/>
    </location>
</feature>
<keyword evidence="4" id="KW-1185">Reference proteome</keyword>
<feature type="chain" id="PRO_5020832024" evidence="2">
    <location>
        <begin position="27"/>
        <end position="391"/>
    </location>
</feature>
<organism evidence="3 4">
    <name type="scientific">Hydrocarboniclastica marina</name>
    <dbReference type="NCBI Taxonomy" id="2259620"/>
    <lineage>
        <taxon>Bacteria</taxon>
        <taxon>Pseudomonadati</taxon>
        <taxon>Pseudomonadota</taxon>
        <taxon>Gammaproteobacteria</taxon>
        <taxon>Alteromonadales</taxon>
        <taxon>Alteromonadaceae</taxon>
        <taxon>Hydrocarboniclastica</taxon>
    </lineage>
</organism>
<evidence type="ECO:0000256" key="2">
    <source>
        <dbReference type="SAM" id="SignalP"/>
    </source>
</evidence>
<accession>A0A4P7XIV8</accession>
<dbReference type="Proteomes" id="UP000298049">
    <property type="component" value="Chromosome"/>
</dbReference>
<reference evidence="3 4" key="1">
    <citation type="submission" date="2018-07" db="EMBL/GenBank/DDBJ databases">
        <title>Marsedoiliclastica nanhaica gen. nov. sp. nov., a novel marine hydrocarbonoclastic bacterium isolated from an in-situ enriched hydrocarbon-degrading consortium in deep-sea sediment.</title>
        <authorList>
            <person name="Dong C."/>
            <person name="Ma T."/>
            <person name="Liu R."/>
            <person name="Shao Z."/>
        </authorList>
    </citation>
    <scope>NUCLEOTIDE SEQUENCE [LARGE SCALE GENOMIC DNA]</scope>
    <source>
        <strain evidence="4">soil36-7</strain>
    </source>
</reference>
<evidence type="ECO:0000256" key="1">
    <source>
        <dbReference type="SAM" id="MobiDB-lite"/>
    </source>
</evidence>